<name>E2Q0A9_STRCL</name>
<gene>
    <name evidence="7" type="ORF">SCLAV_5385</name>
</gene>
<organism evidence="7 8">
    <name type="scientific">Streptomyces clavuligerus</name>
    <dbReference type="NCBI Taxonomy" id="1901"/>
    <lineage>
        <taxon>Bacteria</taxon>
        <taxon>Bacillati</taxon>
        <taxon>Actinomycetota</taxon>
        <taxon>Actinomycetes</taxon>
        <taxon>Kitasatosporales</taxon>
        <taxon>Streptomycetaceae</taxon>
        <taxon>Streptomyces</taxon>
    </lineage>
</organism>
<sequence>MYTATADHAFAPCVHATRKSCRMSRAIDVAVIGGGLLGLATARALLRTGPDLSVTVLEKEAHWGAHQSGHNSNVIHSGLYYAPGSLKARLARAGGEEMIRYCEQHDVPVKRTGKLVVATSTAQLPGLDALAERGRANGVTVRRLSRGEFAEREPHVAGVAALSVADTAMTDFGQVCRALAAELTELGAELRTQSPALSFDTEGDRTVIRTPREELRARILVNCAGLHSDKIAAAAGDRPTVRIMPFRGEYAEVRPGRRGLINNPVYPVPDPELPFLGVHITPMLDGTVHVGPNAVPALAREGYRWRDVEPRLLGELLRDPALRGLARRFWRHGVTEITRSLVWPLFVREVRRLVPAIESRDMRRHGSGVRAQAVTADGQLVDDFIINRTPRAVHVLNAPSPAATSSLHIGSRIAADVFEQLGHEDAARAAREESAAT</sequence>
<dbReference type="EMBL" id="CM000913">
    <property type="protein sequence ID" value="EFG10452.1"/>
    <property type="molecule type" value="Genomic_DNA"/>
</dbReference>
<feature type="domain" description="FAD dependent oxidoreductase" evidence="6">
    <location>
        <begin position="28"/>
        <end position="414"/>
    </location>
</feature>
<comment type="similarity">
    <text evidence="5">Belongs to the L2HGDH family.</text>
</comment>
<evidence type="ECO:0000313" key="8">
    <source>
        <dbReference type="Proteomes" id="UP000002357"/>
    </source>
</evidence>
<evidence type="ECO:0000313" key="7">
    <source>
        <dbReference type="EMBL" id="EFG10452.1"/>
    </source>
</evidence>
<evidence type="ECO:0000256" key="2">
    <source>
        <dbReference type="ARBA" id="ARBA00022630"/>
    </source>
</evidence>
<protein>
    <submittedName>
        <fullName evidence="7">FAD dependent oxidoreductase</fullName>
    </submittedName>
</protein>
<dbReference type="InterPro" id="IPR006076">
    <property type="entry name" value="FAD-dep_OxRdtase"/>
</dbReference>
<dbReference type="PANTHER" id="PTHR43104:SF2">
    <property type="entry name" value="L-2-HYDROXYGLUTARATE DEHYDROGENASE, MITOCHONDRIAL"/>
    <property type="match status" value="1"/>
</dbReference>
<proteinExistence type="inferred from homology"/>
<keyword evidence="3" id="KW-0274">FAD</keyword>
<evidence type="ECO:0000256" key="5">
    <source>
        <dbReference type="ARBA" id="ARBA00037941"/>
    </source>
</evidence>
<evidence type="ECO:0000256" key="3">
    <source>
        <dbReference type="ARBA" id="ARBA00022827"/>
    </source>
</evidence>
<dbReference type="SUPFAM" id="SSF51905">
    <property type="entry name" value="FAD/NAD(P)-binding domain"/>
    <property type="match status" value="1"/>
</dbReference>
<dbReference type="PANTHER" id="PTHR43104">
    <property type="entry name" value="L-2-HYDROXYGLUTARATE DEHYDROGENASE, MITOCHONDRIAL"/>
    <property type="match status" value="1"/>
</dbReference>
<accession>E2Q0A9</accession>
<dbReference type="Pfam" id="PF01266">
    <property type="entry name" value="DAO"/>
    <property type="match status" value="1"/>
</dbReference>
<dbReference type="GO" id="GO:0005737">
    <property type="term" value="C:cytoplasm"/>
    <property type="evidence" value="ECO:0007669"/>
    <property type="project" value="TreeGrafter"/>
</dbReference>
<evidence type="ECO:0000259" key="6">
    <source>
        <dbReference type="Pfam" id="PF01266"/>
    </source>
</evidence>
<evidence type="ECO:0000256" key="4">
    <source>
        <dbReference type="ARBA" id="ARBA00023002"/>
    </source>
</evidence>
<dbReference type="Gene3D" id="3.30.9.10">
    <property type="entry name" value="D-Amino Acid Oxidase, subunit A, domain 2"/>
    <property type="match status" value="1"/>
</dbReference>
<dbReference type="AlphaFoldDB" id="E2Q0A9"/>
<evidence type="ECO:0000256" key="1">
    <source>
        <dbReference type="ARBA" id="ARBA00001974"/>
    </source>
</evidence>
<dbReference type="GO" id="GO:0047545">
    <property type="term" value="F:(S)-2-hydroxyglutarate dehydrogenase activity"/>
    <property type="evidence" value="ECO:0007669"/>
    <property type="project" value="TreeGrafter"/>
</dbReference>
<dbReference type="eggNOG" id="COG0579">
    <property type="taxonomic scope" value="Bacteria"/>
</dbReference>
<dbReference type="InterPro" id="IPR036188">
    <property type="entry name" value="FAD/NAD-bd_sf"/>
</dbReference>
<dbReference type="NCBIfam" id="NF008726">
    <property type="entry name" value="PRK11728.1"/>
    <property type="match status" value="1"/>
</dbReference>
<reference evidence="7 8" key="1">
    <citation type="journal article" date="2010" name="Genome Biol. Evol.">
        <title>The sequence of a 1.8-mb bacterial linear plasmid reveals a rich evolutionary reservoir of secondary metabolic pathways.</title>
        <authorList>
            <person name="Medema M.H."/>
            <person name="Trefzer A."/>
            <person name="Kovalchuk A."/>
            <person name="van den Berg M."/>
            <person name="Mueller U."/>
            <person name="Heijne W."/>
            <person name="Wu L."/>
            <person name="Alam M.T."/>
            <person name="Ronning C.M."/>
            <person name="Nierman W.C."/>
            <person name="Bovenberg R.A.L."/>
            <person name="Breitling R."/>
            <person name="Takano E."/>
        </authorList>
    </citation>
    <scope>NUCLEOTIDE SEQUENCE [LARGE SCALE GENOMIC DNA]</scope>
    <source>
        <strain evidence="8">ATCC 27064 / DSM 738 / JCM 4710 / NBRC 13307 / NCIMB 12785 / NRRL 3585 / VKM Ac-602</strain>
    </source>
</reference>
<keyword evidence="2" id="KW-0285">Flavoprotein</keyword>
<dbReference type="Proteomes" id="UP000002357">
    <property type="component" value="Chromosome"/>
</dbReference>
<keyword evidence="8" id="KW-1185">Reference proteome</keyword>
<dbReference type="Gene3D" id="3.50.50.60">
    <property type="entry name" value="FAD/NAD(P)-binding domain"/>
    <property type="match status" value="1"/>
</dbReference>
<keyword evidence="4" id="KW-0560">Oxidoreductase</keyword>
<comment type="cofactor">
    <cofactor evidence="1">
        <name>FAD</name>
        <dbReference type="ChEBI" id="CHEBI:57692"/>
    </cofactor>
</comment>
<dbReference type="STRING" id="1901.BB341_01585"/>